<dbReference type="InterPro" id="IPR013087">
    <property type="entry name" value="Znf_C2H2_type"/>
</dbReference>
<keyword evidence="1" id="KW-0677">Repeat</keyword>
<dbReference type="PANTHER" id="PTHR10039">
    <property type="entry name" value="AMELOGENIN"/>
    <property type="match status" value="1"/>
</dbReference>
<reference evidence="4" key="2">
    <citation type="submission" date="2023-06" db="EMBL/GenBank/DDBJ databases">
        <authorList>
            <consortium name="Lawrence Berkeley National Laboratory"/>
            <person name="Mondo S.J."/>
            <person name="Hensen N."/>
            <person name="Bonometti L."/>
            <person name="Westerberg I."/>
            <person name="Brannstrom I.O."/>
            <person name="Guillou S."/>
            <person name="Cros-Aarteil S."/>
            <person name="Calhoun S."/>
            <person name="Haridas S."/>
            <person name="Kuo A."/>
            <person name="Pangilinan J."/>
            <person name="Riley R."/>
            <person name="Labutti K."/>
            <person name="Andreopoulos B."/>
            <person name="Lipzen A."/>
            <person name="Chen C."/>
            <person name="Yanf M."/>
            <person name="Daum C."/>
            <person name="Ng V."/>
            <person name="Clum A."/>
            <person name="Steindorff A."/>
            <person name="Ohm R."/>
            <person name="Martin F."/>
            <person name="Silar P."/>
            <person name="Natvig D."/>
            <person name="Lalanne C."/>
            <person name="Gautier V."/>
            <person name="Ament-Velasquez S.L."/>
            <person name="Kruys A."/>
            <person name="Hutchinson M.I."/>
            <person name="Powell A.J."/>
            <person name="Barry K."/>
            <person name="Miller A.N."/>
            <person name="Grigoriev I.V."/>
            <person name="Debuchy R."/>
            <person name="Gladieux P."/>
            <person name="Thoren M.H."/>
            <person name="Johannesson H."/>
        </authorList>
    </citation>
    <scope>NUCLEOTIDE SEQUENCE</scope>
    <source>
        <strain evidence="4">PSN324</strain>
    </source>
</reference>
<dbReference type="SUPFAM" id="SSF52540">
    <property type="entry name" value="P-loop containing nucleoside triphosphate hydrolases"/>
    <property type="match status" value="1"/>
</dbReference>
<dbReference type="SUPFAM" id="SSF48403">
    <property type="entry name" value="Ankyrin repeat"/>
    <property type="match status" value="1"/>
</dbReference>
<evidence type="ECO:0000313" key="5">
    <source>
        <dbReference type="Proteomes" id="UP001321749"/>
    </source>
</evidence>
<evidence type="ECO:0000313" key="4">
    <source>
        <dbReference type="EMBL" id="KAK4466550.1"/>
    </source>
</evidence>
<feature type="domain" description="NACHT" evidence="3">
    <location>
        <begin position="282"/>
        <end position="420"/>
    </location>
</feature>
<keyword evidence="5" id="KW-1185">Reference proteome</keyword>
<comment type="caution">
    <text evidence="4">The sequence shown here is derived from an EMBL/GenBank/DDBJ whole genome shotgun (WGS) entry which is preliminary data.</text>
</comment>
<keyword evidence="2" id="KW-0040">ANK repeat</keyword>
<dbReference type="PROSITE" id="PS50297">
    <property type="entry name" value="ANK_REP_REGION"/>
    <property type="match status" value="1"/>
</dbReference>
<dbReference type="InterPro" id="IPR054471">
    <property type="entry name" value="GPIID_WHD"/>
</dbReference>
<dbReference type="PANTHER" id="PTHR10039:SF14">
    <property type="entry name" value="NACHT DOMAIN-CONTAINING PROTEIN"/>
    <property type="match status" value="1"/>
</dbReference>
<dbReference type="InterPro" id="IPR027417">
    <property type="entry name" value="P-loop_NTPase"/>
</dbReference>
<dbReference type="Pfam" id="PF22939">
    <property type="entry name" value="WHD_GPIID"/>
    <property type="match status" value="1"/>
</dbReference>
<dbReference type="Gene3D" id="1.25.40.20">
    <property type="entry name" value="Ankyrin repeat-containing domain"/>
    <property type="match status" value="2"/>
</dbReference>
<gene>
    <name evidence="4" type="ORF">QBC42DRAFT_259208</name>
</gene>
<dbReference type="InterPro" id="IPR007111">
    <property type="entry name" value="NACHT_NTPase"/>
</dbReference>
<evidence type="ECO:0000256" key="2">
    <source>
        <dbReference type="PROSITE-ProRule" id="PRU00023"/>
    </source>
</evidence>
<dbReference type="EMBL" id="MU864931">
    <property type="protein sequence ID" value="KAK4466550.1"/>
    <property type="molecule type" value="Genomic_DNA"/>
</dbReference>
<dbReference type="InterPro" id="IPR056125">
    <property type="entry name" value="DUF7708"/>
</dbReference>
<dbReference type="SMART" id="SM00248">
    <property type="entry name" value="ANK"/>
    <property type="match status" value="4"/>
</dbReference>
<feature type="repeat" description="ANK" evidence="2">
    <location>
        <begin position="1171"/>
        <end position="1203"/>
    </location>
</feature>
<dbReference type="AlphaFoldDB" id="A0AAV9I3W6"/>
<dbReference type="PROSITE" id="PS50088">
    <property type="entry name" value="ANK_REPEAT"/>
    <property type="match status" value="1"/>
</dbReference>
<sequence>MAALTDSRPWVEEAFLSAKDEFLRSLVNKTGFDFSGVVTAEDVVDAALAIQQKQAKTKTFRGLARIRPLITVLEEYCGVVDTFVQVKPDVLGLIWGPLKFILQTASTLTAVFEKIVKILGEIQLVLPSFKKYRESFPQNDVIRQVLLLFFEDILNLYSILLNFATQSRLRMICEPFWPGVRAKIDKIWEHVGNHKALITETVTLEDIVRAQEARNLALTEYDRAQKFRDYQAFRAVRDEINPELGYEKLDDLLRQTIQGSGIWLDKEEKFMNWLDPVDRTVRYFWLCGIPGAGKTFLAGNIIQRLQRTGQVVLFSFLSNEQQSAGKVLPVLHSLLFQALEQVPSLQVLLPDYSNPDRRRLLRDQDFVRNILCAVLTSIGSAYIVLDGLDEIEESSWKNILAAVFSLKDSCVDAKVLISSREVREIALELKGRVTALRIDKHNHEDIQAFVRCETEKLLLRFSDADEQVRSRIRAAVELVTDKSDGMFLYAKLVLDVVRDYGTPEEIQVEVENLPDGLNGAYGRIISRIEGKDMSNKLRGVIRRLLMWIACATRPLREEELLQVLVVDIGADDFTRGRKDYRDIRRDCGPIIEVVDGAVRFVHFSAKEYLLHEQSNNFLKPEDAHLDAALTCATYLSFTSLDSLLSTTWEVADIQGQILNGDFVLLEYAALEYMEHIKAWMSNQTLEDGSMEKISTALCHLFEIRQNGFFNSQPPSESFINEFQVFQTDPDLQHSLARAASFLTGVKIGILNMDEATGVSKDYPLDIFRALVGFRQQLEDMACDGPDHSLECWCLALNKLYGPRLYHCRRPFCSAYTNGFKTKRSLTEHLEVHSLNHRCHFPGCLFADTGFQSNDELSRHIKNTHETPDMPDFNIGANELTALPEQDRVGLLYAAVASGRFDAVRHLASPSVLAKAHNLITLAGSHSPPDLLSWLLKHEHYADSPYTRKNVIALHAAIEGQNLPNIKALLSRGADITSKVYLETFGITAYTKTFNQSYEAINGVLRALRRWDGALIKFLVEECGVTLPLTWDFEDDPSRIFEASHLSEITLEDARCRFSAIKPYILWPQAYTLGPFYATTVTSPSLVKISLENGGDPNKSIRTKPLHESVTRGMVQITEYLLEYKADPNAIYLGGGLRDLTAIRRLAIRRNFSPANLEQAKLLLRYGANPNIGNDTLYYSVRNGRAEMVKLLLQHGADPNQSRNKKIDRLAGMKKVEKYFGVPWGDIVRRIQAGEELEGRGGRAKASR</sequence>
<evidence type="ECO:0000259" key="3">
    <source>
        <dbReference type="PROSITE" id="PS50837"/>
    </source>
</evidence>
<dbReference type="Pfam" id="PF24883">
    <property type="entry name" value="NPHP3_N"/>
    <property type="match status" value="1"/>
</dbReference>
<dbReference type="Pfam" id="PF12796">
    <property type="entry name" value="Ank_2"/>
    <property type="match status" value="1"/>
</dbReference>
<dbReference type="InterPro" id="IPR056884">
    <property type="entry name" value="NPHP3-like_N"/>
</dbReference>
<proteinExistence type="predicted"/>
<reference evidence="4" key="1">
    <citation type="journal article" date="2023" name="Mol. Phylogenet. Evol.">
        <title>Genome-scale phylogeny and comparative genomics of the fungal order Sordariales.</title>
        <authorList>
            <person name="Hensen N."/>
            <person name="Bonometti L."/>
            <person name="Westerberg I."/>
            <person name="Brannstrom I.O."/>
            <person name="Guillou S."/>
            <person name="Cros-Aarteil S."/>
            <person name="Calhoun S."/>
            <person name="Haridas S."/>
            <person name="Kuo A."/>
            <person name="Mondo S."/>
            <person name="Pangilinan J."/>
            <person name="Riley R."/>
            <person name="LaButti K."/>
            <person name="Andreopoulos B."/>
            <person name="Lipzen A."/>
            <person name="Chen C."/>
            <person name="Yan M."/>
            <person name="Daum C."/>
            <person name="Ng V."/>
            <person name="Clum A."/>
            <person name="Steindorff A."/>
            <person name="Ohm R.A."/>
            <person name="Martin F."/>
            <person name="Silar P."/>
            <person name="Natvig D.O."/>
            <person name="Lalanne C."/>
            <person name="Gautier V."/>
            <person name="Ament-Velasquez S.L."/>
            <person name="Kruys A."/>
            <person name="Hutchinson M.I."/>
            <person name="Powell A.J."/>
            <person name="Barry K."/>
            <person name="Miller A.N."/>
            <person name="Grigoriev I.V."/>
            <person name="Debuchy R."/>
            <person name="Gladieux P."/>
            <person name="Hiltunen Thoren M."/>
            <person name="Johannesson H."/>
        </authorList>
    </citation>
    <scope>NUCLEOTIDE SEQUENCE</scope>
    <source>
        <strain evidence="4">PSN324</strain>
    </source>
</reference>
<dbReference type="SMART" id="SM00355">
    <property type="entry name" value="ZnF_C2H2"/>
    <property type="match status" value="2"/>
</dbReference>
<protein>
    <recommendedName>
        <fullName evidence="3">NACHT domain-containing protein</fullName>
    </recommendedName>
</protein>
<dbReference type="InterPro" id="IPR002110">
    <property type="entry name" value="Ankyrin_rpt"/>
</dbReference>
<name>A0AAV9I3W6_9PEZI</name>
<dbReference type="InterPro" id="IPR036770">
    <property type="entry name" value="Ankyrin_rpt-contain_sf"/>
</dbReference>
<dbReference type="PROSITE" id="PS50837">
    <property type="entry name" value="NACHT"/>
    <property type="match status" value="1"/>
</dbReference>
<organism evidence="4 5">
    <name type="scientific">Cladorrhinum samala</name>
    <dbReference type="NCBI Taxonomy" id="585594"/>
    <lineage>
        <taxon>Eukaryota</taxon>
        <taxon>Fungi</taxon>
        <taxon>Dikarya</taxon>
        <taxon>Ascomycota</taxon>
        <taxon>Pezizomycotina</taxon>
        <taxon>Sordariomycetes</taxon>
        <taxon>Sordariomycetidae</taxon>
        <taxon>Sordariales</taxon>
        <taxon>Podosporaceae</taxon>
        <taxon>Cladorrhinum</taxon>
    </lineage>
</organism>
<evidence type="ECO:0000256" key="1">
    <source>
        <dbReference type="ARBA" id="ARBA00022737"/>
    </source>
</evidence>
<dbReference type="Gene3D" id="3.40.50.300">
    <property type="entry name" value="P-loop containing nucleotide triphosphate hydrolases"/>
    <property type="match status" value="1"/>
</dbReference>
<accession>A0AAV9I3W6</accession>
<dbReference type="Proteomes" id="UP001321749">
    <property type="component" value="Unassembled WGS sequence"/>
</dbReference>
<dbReference type="Pfam" id="PF24809">
    <property type="entry name" value="DUF7708"/>
    <property type="match status" value="1"/>
</dbReference>